<accession>A0A0C9UAB2</accession>
<dbReference type="AlphaFoldDB" id="A0A0C9UAB2"/>
<proteinExistence type="predicted"/>
<evidence type="ECO:0000313" key="2">
    <source>
        <dbReference type="Proteomes" id="UP000054279"/>
    </source>
</evidence>
<dbReference type="OrthoDB" id="4742101at2759"/>
<organism evidence="1 2">
    <name type="scientific">Sphaerobolus stellatus (strain SS14)</name>
    <dbReference type="NCBI Taxonomy" id="990650"/>
    <lineage>
        <taxon>Eukaryota</taxon>
        <taxon>Fungi</taxon>
        <taxon>Dikarya</taxon>
        <taxon>Basidiomycota</taxon>
        <taxon>Agaricomycotina</taxon>
        <taxon>Agaricomycetes</taxon>
        <taxon>Phallomycetidae</taxon>
        <taxon>Geastrales</taxon>
        <taxon>Sphaerobolaceae</taxon>
        <taxon>Sphaerobolus</taxon>
    </lineage>
</organism>
<gene>
    <name evidence="1" type="ORF">M422DRAFT_272964</name>
</gene>
<dbReference type="HOGENOM" id="CLU_639633_0_0_1"/>
<dbReference type="EMBL" id="KN837388">
    <property type="protein sequence ID" value="KIJ26002.1"/>
    <property type="molecule type" value="Genomic_DNA"/>
</dbReference>
<dbReference type="Proteomes" id="UP000054279">
    <property type="component" value="Unassembled WGS sequence"/>
</dbReference>
<evidence type="ECO:0000313" key="1">
    <source>
        <dbReference type="EMBL" id="KIJ26002.1"/>
    </source>
</evidence>
<sequence length="429" mass="47986">MSHSASLYWYINSSRSTQLKGFLGARQVERFFIALDHPDPRFTRSTAAQFELPILDLFVRPPNQHRRRPSESESDQSDVKLFSVPVHANLGRPRRIIPHILSVCTLSFSQSVTVPTPPLRMANKIVSQFDGPLTANGLKVWISSCQDGFDNYEDTHDKKILSVKTRIRLTGAALIEPQMAEWWASGKAEFLELSKWEDFVQKLKDRFLPVNWKMDALEQFYLCNQGKRDFRFLPGYPTPTVSATVHKHHLLFYAHPQLYLRMRALVGFDVESPTQTVDQLVVLMVAQWDSLVADTFRSSRSLLATSTSIPLVTSAAQYPSASSTSPQFVPLTEEEKTALSAVRGCWNCRGRPTDPGWVPHQRSTCPGNPAVGARPGKDYVAPISAATPAPTSSSRIVAGGVLGHLVTDESMWHSGDEYIPMDDDTSEEE</sequence>
<protein>
    <submittedName>
        <fullName evidence="1">Uncharacterized protein</fullName>
    </submittedName>
</protein>
<reference evidence="1 2" key="1">
    <citation type="submission" date="2014-06" db="EMBL/GenBank/DDBJ databases">
        <title>Evolutionary Origins and Diversification of the Mycorrhizal Mutualists.</title>
        <authorList>
            <consortium name="DOE Joint Genome Institute"/>
            <consortium name="Mycorrhizal Genomics Consortium"/>
            <person name="Kohler A."/>
            <person name="Kuo A."/>
            <person name="Nagy L.G."/>
            <person name="Floudas D."/>
            <person name="Copeland A."/>
            <person name="Barry K.W."/>
            <person name="Cichocki N."/>
            <person name="Veneault-Fourrey C."/>
            <person name="LaButti K."/>
            <person name="Lindquist E.A."/>
            <person name="Lipzen A."/>
            <person name="Lundell T."/>
            <person name="Morin E."/>
            <person name="Murat C."/>
            <person name="Riley R."/>
            <person name="Ohm R."/>
            <person name="Sun H."/>
            <person name="Tunlid A."/>
            <person name="Henrissat B."/>
            <person name="Grigoriev I.V."/>
            <person name="Hibbett D.S."/>
            <person name="Martin F."/>
        </authorList>
    </citation>
    <scope>NUCLEOTIDE SEQUENCE [LARGE SCALE GENOMIC DNA]</scope>
    <source>
        <strain evidence="1 2">SS14</strain>
    </source>
</reference>
<name>A0A0C9UAB2_SPHS4</name>
<keyword evidence="2" id="KW-1185">Reference proteome</keyword>